<organism evidence="7 8">
    <name type="scientific">Rhodovulum iodosum</name>
    <dbReference type="NCBI Taxonomy" id="68291"/>
    <lineage>
        <taxon>Bacteria</taxon>
        <taxon>Pseudomonadati</taxon>
        <taxon>Pseudomonadota</taxon>
        <taxon>Alphaproteobacteria</taxon>
        <taxon>Rhodobacterales</taxon>
        <taxon>Paracoccaceae</taxon>
        <taxon>Rhodovulum</taxon>
    </lineage>
</organism>
<comment type="caution">
    <text evidence="7">The sequence shown here is derived from an EMBL/GenBank/DDBJ whole genome shotgun (WGS) entry which is preliminary data.</text>
</comment>
<comment type="subcellular location">
    <subcellularLocation>
        <location evidence="1">Membrane</location>
        <topology evidence="1">Multi-pass membrane protein</topology>
    </subcellularLocation>
</comment>
<dbReference type="Proteomes" id="UP001560019">
    <property type="component" value="Unassembled WGS sequence"/>
</dbReference>
<keyword evidence="4 5" id="KW-0472">Membrane</keyword>
<dbReference type="EMBL" id="JBEHHI010000002">
    <property type="protein sequence ID" value="MEX5728860.1"/>
    <property type="molecule type" value="Genomic_DNA"/>
</dbReference>
<accession>A0ABV3XVP5</accession>
<reference evidence="7 8" key="1">
    <citation type="submission" date="2024-06" db="EMBL/GenBank/DDBJ databases">
        <title>Genome of Rhodovulum iodosum, a marine photoferrotroph.</title>
        <authorList>
            <person name="Bianchini G."/>
            <person name="Nikeleit V."/>
            <person name="Kappler A."/>
            <person name="Bryce C."/>
            <person name="Sanchez-Baracaldo P."/>
        </authorList>
    </citation>
    <scope>NUCLEOTIDE SEQUENCE [LARGE SCALE GENOMIC DNA]</scope>
    <source>
        <strain evidence="7 8">UT/N1</strain>
    </source>
</reference>
<evidence type="ECO:0000256" key="4">
    <source>
        <dbReference type="ARBA" id="ARBA00023136"/>
    </source>
</evidence>
<evidence type="ECO:0000313" key="7">
    <source>
        <dbReference type="EMBL" id="MEX5728860.1"/>
    </source>
</evidence>
<keyword evidence="3 5" id="KW-1133">Transmembrane helix</keyword>
<dbReference type="InterPro" id="IPR006977">
    <property type="entry name" value="Yip1_dom"/>
</dbReference>
<evidence type="ECO:0000256" key="3">
    <source>
        <dbReference type="ARBA" id="ARBA00022989"/>
    </source>
</evidence>
<evidence type="ECO:0000313" key="8">
    <source>
        <dbReference type="Proteomes" id="UP001560019"/>
    </source>
</evidence>
<feature type="transmembrane region" description="Helical" evidence="5">
    <location>
        <begin position="107"/>
        <end position="129"/>
    </location>
</feature>
<sequence>MAVSREIFATWRAPRTVMRRQLAGGQREERALVYLMAACLMIFVSTLPGLARDAYLDPSVPLEARIGGALVAWMFLAPLIFYVLAAVGHLLARLFGGRGTWFGARLALFWTLLAVSPLWLLQGLVAGLIGPGAALALVSSVLAVAFLAIWLLSLAEAEEFGLRQEPGKTPR</sequence>
<feature type="domain" description="Yip1" evidence="6">
    <location>
        <begin position="11"/>
        <end position="150"/>
    </location>
</feature>
<keyword evidence="2 5" id="KW-0812">Transmembrane</keyword>
<evidence type="ECO:0000256" key="2">
    <source>
        <dbReference type="ARBA" id="ARBA00022692"/>
    </source>
</evidence>
<dbReference type="Pfam" id="PF04893">
    <property type="entry name" value="Yip1"/>
    <property type="match status" value="1"/>
</dbReference>
<dbReference type="RefSeq" id="WP_125407267.1">
    <property type="nucleotide sequence ID" value="NZ_JBEHHI010000002.1"/>
</dbReference>
<feature type="transmembrane region" description="Helical" evidence="5">
    <location>
        <begin position="135"/>
        <end position="155"/>
    </location>
</feature>
<evidence type="ECO:0000256" key="1">
    <source>
        <dbReference type="ARBA" id="ARBA00004141"/>
    </source>
</evidence>
<gene>
    <name evidence="7" type="ORF">Ga0609869_002213</name>
</gene>
<feature type="transmembrane region" description="Helical" evidence="5">
    <location>
        <begin position="71"/>
        <end position="95"/>
    </location>
</feature>
<keyword evidence="8" id="KW-1185">Reference proteome</keyword>
<protein>
    <recommendedName>
        <fullName evidence="6">Yip1 domain-containing protein</fullName>
    </recommendedName>
</protein>
<evidence type="ECO:0000256" key="5">
    <source>
        <dbReference type="SAM" id="Phobius"/>
    </source>
</evidence>
<name>A0ABV3XVP5_9RHOB</name>
<evidence type="ECO:0000259" key="6">
    <source>
        <dbReference type="Pfam" id="PF04893"/>
    </source>
</evidence>
<feature type="transmembrane region" description="Helical" evidence="5">
    <location>
        <begin position="31"/>
        <end position="51"/>
    </location>
</feature>
<proteinExistence type="predicted"/>